<feature type="region of interest" description="Disordered" evidence="1">
    <location>
        <begin position="150"/>
        <end position="206"/>
    </location>
</feature>
<proteinExistence type="predicted"/>
<dbReference type="EMBL" id="CAAALY010067154">
    <property type="protein sequence ID" value="VEL24333.1"/>
    <property type="molecule type" value="Genomic_DNA"/>
</dbReference>
<evidence type="ECO:0000313" key="2">
    <source>
        <dbReference type="EMBL" id="VEL24333.1"/>
    </source>
</evidence>
<name>A0A3S5ASW1_9PLAT</name>
<reference evidence="2" key="1">
    <citation type="submission" date="2018-11" db="EMBL/GenBank/DDBJ databases">
        <authorList>
            <consortium name="Pathogen Informatics"/>
        </authorList>
    </citation>
    <scope>NUCLEOTIDE SEQUENCE</scope>
</reference>
<gene>
    <name evidence="2" type="ORF">PXEA_LOCUS17773</name>
</gene>
<accession>A0A3S5ASW1</accession>
<keyword evidence="3" id="KW-1185">Reference proteome</keyword>
<sequence length="206" mass="23008">MLFYKCYCSTFAGTFKACSQRRHRLHGRGESAHFSASTARLDFGSSSLRQRVPEDRPSGRVGHGHIKNCLQTRRLRQFGSRLSPQNNSESGVWSLAPKHLERETETLTLKSETGNPDHVSWIVKYGTYNHVMQLELWLIADRHGLGLTTLSSGMHTTRTSAGTSVQTRPSRRPLGPTEPPSPLKKDSISGPFRWSSTPATPHGDRN</sequence>
<evidence type="ECO:0000313" key="3">
    <source>
        <dbReference type="Proteomes" id="UP000784294"/>
    </source>
</evidence>
<protein>
    <submittedName>
        <fullName evidence="2">Uncharacterized protein</fullName>
    </submittedName>
</protein>
<comment type="caution">
    <text evidence="2">The sequence shown here is derived from an EMBL/GenBank/DDBJ whole genome shotgun (WGS) entry which is preliminary data.</text>
</comment>
<dbReference type="AlphaFoldDB" id="A0A3S5ASW1"/>
<evidence type="ECO:0000256" key="1">
    <source>
        <dbReference type="SAM" id="MobiDB-lite"/>
    </source>
</evidence>
<organism evidence="2 3">
    <name type="scientific">Protopolystoma xenopodis</name>
    <dbReference type="NCBI Taxonomy" id="117903"/>
    <lineage>
        <taxon>Eukaryota</taxon>
        <taxon>Metazoa</taxon>
        <taxon>Spiralia</taxon>
        <taxon>Lophotrochozoa</taxon>
        <taxon>Platyhelminthes</taxon>
        <taxon>Monogenea</taxon>
        <taxon>Polyopisthocotylea</taxon>
        <taxon>Polystomatidea</taxon>
        <taxon>Polystomatidae</taxon>
        <taxon>Protopolystoma</taxon>
    </lineage>
</organism>
<dbReference type="Proteomes" id="UP000784294">
    <property type="component" value="Unassembled WGS sequence"/>
</dbReference>
<feature type="compositionally biased region" description="Polar residues" evidence="1">
    <location>
        <begin position="150"/>
        <end position="168"/>
    </location>
</feature>